<name>A0A2I1HHT6_9GLOM</name>
<organism evidence="1 2">
    <name type="scientific">Rhizophagus irregularis</name>
    <dbReference type="NCBI Taxonomy" id="588596"/>
    <lineage>
        <taxon>Eukaryota</taxon>
        <taxon>Fungi</taxon>
        <taxon>Fungi incertae sedis</taxon>
        <taxon>Mucoromycota</taxon>
        <taxon>Glomeromycotina</taxon>
        <taxon>Glomeromycetes</taxon>
        <taxon>Glomerales</taxon>
        <taxon>Glomeraceae</taxon>
        <taxon>Rhizophagus</taxon>
    </lineage>
</organism>
<dbReference type="Proteomes" id="UP000234323">
    <property type="component" value="Unassembled WGS sequence"/>
</dbReference>
<dbReference type="EMBL" id="LLXI01002993">
    <property type="protein sequence ID" value="PKY58390.1"/>
    <property type="molecule type" value="Genomic_DNA"/>
</dbReference>
<evidence type="ECO:0008006" key="3">
    <source>
        <dbReference type="Google" id="ProtNLM"/>
    </source>
</evidence>
<accession>A0A2I1HHT6</accession>
<comment type="caution">
    <text evidence="1">The sequence shown here is derived from an EMBL/GenBank/DDBJ whole genome shotgun (WGS) entry which is preliminary data.</text>
</comment>
<dbReference type="AlphaFoldDB" id="A0A2I1HHT6"/>
<dbReference type="VEuPathDB" id="FungiDB:RhiirA1_532381"/>
<keyword evidence="2" id="KW-1185">Reference proteome</keyword>
<protein>
    <recommendedName>
        <fullName evidence="3">Helitron helicase-like domain-containing protein</fullName>
    </recommendedName>
</protein>
<evidence type="ECO:0000313" key="1">
    <source>
        <dbReference type="EMBL" id="PKY58390.1"/>
    </source>
</evidence>
<proteinExistence type="predicted"/>
<reference evidence="1 2" key="1">
    <citation type="submission" date="2015-10" db="EMBL/GenBank/DDBJ databases">
        <title>Genome analyses suggest a sexual origin of heterokaryosis in a supposedly ancient asexual fungus.</title>
        <authorList>
            <person name="Ropars J."/>
            <person name="Sedzielewska K."/>
            <person name="Noel J."/>
            <person name="Charron P."/>
            <person name="Farinelli L."/>
            <person name="Marton T."/>
            <person name="Kruger M."/>
            <person name="Pelin A."/>
            <person name="Brachmann A."/>
            <person name="Corradi N."/>
        </authorList>
    </citation>
    <scope>NUCLEOTIDE SEQUENCE [LARGE SCALE GENOMIC DNA]</scope>
    <source>
        <strain evidence="1 2">A4</strain>
    </source>
</reference>
<gene>
    <name evidence="1" type="ORF">RhiirA4_281585</name>
</gene>
<sequence>VEFQNRGAAHTHGVYWTTKSIEEMINNNTIRSDVPDPNLEPELYQMVMTYQIHTCNAKCNGPAPTGERCKKGFPRPYSPRTYYDHQSFRYTYRCINPLDRWVVPYHAPTLLIWKAHMN</sequence>
<feature type="non-terminal residue" evidence="1">
    <location>
        <position position="1"/>
    </location>
</feature>
<evidence type="ECO:0000313" key="2">
    <source>
        <dbReference type="Proteomes" id="UP000234323"/>
    </source>
</evidence>
<feature type="non-terminal residue" evidence="1">
    <location>
        <position position="118"/>
    </location>
</feature>